<dbReference type="Proteomes" id="UP000190367">
    <property type="component" value="Unassembled WGS sequence"/>
</dbReference>
<feature type="domain" description="Methyltransferase type 12" evidence="13">
    <location>
        <begin position="285"/>
        <end position="376"/>
    </location>
</feature>
<dbReference type="PANTHER" id="PTHR21404">
    <property type="entry name" value="HEN1"/>
    <property type="match status" value="1"/>
</dbReference>
<keyword evidence="4 15" id="KW-0489">Methyltransferase</keyword>
<dbReference type="AlphaFoldDB" id="A0A1T4TTP6"/>
<proteinExistence type="inferred from homology"/>
<gene>
    <name evidence="15" type="ORF">SAMN04488128_106263</name>
</gene>
<accession>A0A1T4TTP6</accession>
<dbReference type="GO" id="GO:0031047">
    <property type="term" value="P:regulatory ncRNA-mediated gene silencing"/>
    <property type="evidence" value="ECO:0007669"/>
    <property type="project" value="UniProtKB-KW"/>
</dbReference>
<keyword evidence="16" id="KW-1185">Reference proteome</keyword>
<dbReference type="Gene3D" id="3.40.50.150">
    <property type="entry name" value="Vaccinia Virus protein VP39"/>
    <property type="match status" value="1"/>
</dbReference>
<dbReference type="RefSeq" id="WP_078672618.1">
    <property type="nucleotide sequence ID" value="NZ_FUWZ01000006.1"/>
</dbReference>
<dbReference type="InterPro" id="IPR024026">
    <property type="entry name" value="3'-RNA_MeTfrase_Hen1_bac"/>
</dbReference>
<dbReference type="InterPro" id="IPR029063">
    <property type="entry name" value="SAM-dependent_MTases_sf"/>
</dbReference>
<keyword evidence="7" id="KW-0479">Metal-binding</keyword>
<dbReference type="NCBIfam" id="TIGR04074">
    <property type="entry name" value="bacter_Hen1"/>
    <property type="match status" value="1"/>
</dbReference>
<reference evidence="16" key="1">
    <citation type="submission" date="2017-02" db="EMBL/GenBank/DDBJ databases">
        <authorList>
            <person name="Varghese N."/>
            <person name="Submissions S."/>
        </authorList>
    </citation>
    <scope>NUCLEOTIDE SEQUENCE [LARGE SCALE GENOMIC DNA]</scope>
    <source>
        <strain evidence="16">DSM 22224</strain>
    </source>
</reference>
<dbReference type="GO" id="GO:0003723">
    <property type="term" value="F:RNA binding"/>
    <property type="evidence" value="ECO:0007669"/>
    <property type="project" value="UniProtKB-KW"/>
</dbReference>
<evidence type="ECO:0000256" key="6">
    <source>
        <dbReference type="ARBA" id="ARBA00022691"/>
    </source>
</evidence>
<evidence type="ECO:0000313" key="15">
    <source>
        <dbReference type="EMBL" id="SKA43822.1"/>
    </source>
</evidence>
<dbReference type="EC" id="2.1.1.386" evidence="11"/>
<dbReference type="InterPro" id="IPR024740">
    <property type="entry name" value="Hen1_N"/>
</dbReference>
<evidence type="ECO:0000256" key="2">
    <source>
        <dbReference type="ARBA" id="ARBA00009026"/>
    </source>
</evidence>
<dbReference type="InterPro" id="IPR026610">
    <property type="entry name" value="Hen1"/>
</dbReference>
<organism evidence="15 16">
    <name type="scientific">Chitinophaga eiseniae</name>
    <dbReference type="NCBI Taxonomy" id="634771"/>
    <lineage>
        <taxon>Bacteria</taxon>
        <taxon>Pseudomonadati</taxon>
        <taxon>Bacteroidota</taxon>
        <taxon>Chitinophagia</taxon>
        <taxon>Chitinophagales</taxon>
        <taxon>Chitinophagaceae</taxon>
        <taxon>Chitinophaga</taxon>
    </lineage>
</organism>
<keyword evidence="10" id="KW-0943">RNA-mediated gene silencing</keyword>
<evidence type="ECO:0000256" key="5">
    <source>
        <dbReference type="ARBA" id="ARBA00022679"/>
    </source>
</evidence>
<evidence type="ECO:0000256" key="10">
    <source>
        <dbReference type="ARBA" id="ARBA00023158"/>
    </source>
</evidence>
<evidence type="ECO:0000256" key="11">
    <source>
        <dbReference type="ARBA" id="ARBA00035025"/>
    </source>
</evidence>
<protein>
    <recommendedName>
        <fullName evidence="3">Small RNA 2'-O-methyltransferase</fullName>
        <ecNumber evidence="11">2.1.1.386</ecNumber>
    </recommendedName>
</protein>
<evidence type="ECO:0000259" key="14">
    <source>
        <dbReference type="Pfam" id="PF12623"/>
    </source>
</evidence>
<name>A0A1T4TTP6_9BACT</name>
<dbReference type="Pfam" id="PF08242">
    <property type="entry name" value="Methyltransf_12"/>
    <property type="match status" value="1"/>
</dbReference>
<keyword evidence="8" id="KW-0460">Magnesium</keyword>
<evidence type="ECO:0000256" key="7">
    <source>
        <dbReference type="ARBA" id="ARBA00022723"/>
    </source>
</evidence>
<evidence type="ECO:0000256" key="1">
    <source>
        <dbReference type="ARBA" id="ARBA00001946"/>
    </source>
</evidence>
<evidence type="ECO:0000256" key="9">
    <source>
        <dbReference type="ARBA" id="ARBA00022884"/>
    </source>
</evidence>
<evidence type="ECO:0000259" key="13">
    <source>
        <dbReference type="Pfam" id="PF08242"/>
    </source>
</evidence>
<keyword evidence="6" id="KW-0949">S-adenosyl-L-methionine</keyword>
<dbReference type="InterPro" id="IPR013217">
    <property type="entry name" value="Methyltransf_12"/>
</dbReference>
<evidence type="ECO:0000313" key="16">
    <source>
        <dbReference type="Proteomes" id="UP000190367"/>
    </source>
</evidence>
<dbReference type="Pfam" id="PF12623">
    <property type="entry name" value="Hen1_L"/>
    <property type="match status" value="1"/>
</dbReference>
<comment type="similarity">
    <text evidence="2">Belongs to the methyltransferase superfamily. HEN1 family.</text>
</comment>
<feature type="domain" description="Hen1 N-terminal" evidence="14">
    <location>
        <begin position="1"/>
        <end position="239"/>
    </location>
</feature>
<dbReference type="Gene3D" id="3.30.1610.20">
    <property type="entry name" value="Hen1, N-terminal domain"/>
    <property type="match status" value="1"/>
</dbReference>
<evidence type="ECO:0000256" key="8">
    <source>
        <dbReference type="ARBA" id="ARBA00022842"/>
    </source>
</evidence>
<dbReference type="GO" id="GO:0001510">
    <property type="term" value="P:RNA methylation"/>
    <property type="evidence" value="ECO:0007669"/>
    <property type="project" value="InterPro"/>
</dbReference>
<dbReference type="OrthoDB" id="626362at2"/>
<comment type="cofactor">
    <cofactor evidence="1">
        <name>Mg(2+)</name>
        <dbReference type="ChEBI" id="CHEBI:18420"/>
    </cofactor>
</comment>
<keyword evidence="9" id="KW-0694">RNA-binding</keyword>
<dbReference type="PANTHER" id="PTHR21404:SF3">
    <property type="entry name" value="SMALL RNA 2'-O-METHYLTRANSFERASE"/>
    <property type="match status" value="1"/>
</dbReference>
<dbReference type="GO" id="GO:0090486">
    <property type="term" value="F:small RNA 2'-O-methyltransferase activity"/>
    <property type="evidence" value="ECO:0007669"/>
    <property type="project" value="UniProtKB-EC"/>
</dbReference>
<dbReference type="InterPro" id="IPR038546">
    <property type="entry name" value="Hen1_N_sf"/>
</dbReference>
<evidence type="ECO:0000256" key="4">
    <source>
        <dbReference type="ARBA" id="ARBA00022603"/>
    </source>
</evidence>
<dbReference type="SUPFAM" id="SSF53335">
    <property type="entry name" value="S-adenosyl-L-methionine-dependent methyltransferases"/>
    <property type="match status" value="1"/>
</dbReference>
<comment type="catalytic activity">
    <reaction evidence="12">
        <text>small RNA 3'-end nucleotide + S-adenosyl-L-methionine = small RNA 3'-end 2'-O-methylnucleotide + S-adenosyl-L-homocysteine + H(+)</text>
        <dbReference type="Rhea" id="RHEA:37887"/>
        <dbReference type="Rhea" id="RHEA-COMP:10415"/>
        <dbReference type="Rhea" id="RHEA-COMP:10416"/>
        <dbReference type="ChEBI" id="CHEBI:15378"/>
        <dbReference type="ChEBI" id="CHEBI:57856"/>
        <dbReference type="ChEBI" id="CHEBI:59789"/>
        <dbReference type="ChEBI" id="CHEBI:74896"/>
        <dbReference type="ChEBI" id="CHEBI:74898"/>
        <dbReference type="EC" id="2.1.1.386"/>
    </reaction>
</comment>
<evidence type="ECO:0000256" key="12">
    <source>
        <dbReference type="ARBA" id="ARBA00048418"/>
    </source>
</evidence>
<sequence>MLLTITTTRNPATDLGYLLHKHPAKVQTFPLTAGDVHVFYPEATAEKCTAALLLDLDPVRLTRKSGPGGNDFALEAYVNDRPYVASSFMSAAISQAYSSAMNGRCKDKPELVDVAFPLEVSLSVLPVNGGEPLLRSLFEPLGYEVDVQAFPLDTQYPEWGQSRYYQVTLKNTLPLWMLLSQLYVLIPVCDNDKHYFVGSHEIEKLMEKGRGWLEDHPANELIVRRYMKHLGPLTREALGLIMKDEATPEEVEEIPEPAEKIRLHDLRLQTVRDLLLEQQVSSVADLGCGEGKLLRLLTEKSVFTRILGMDVSYRSLEIAGEKLKLDRMTDRQRKRLELIQGSLLYKDKRLSGFDAATLVEVIEHLDPPRLAAMEKVVFEYARPSLVIITTVNAEYNIKYESLTAGTFRHSDHRFEWTRPEFEAWATEVAGRFGYTVTFRPLGEWDDAVGAPSQLALFTIDTA</sequence>
<dbReference type="EMBL" id="FUWZ01000006">
    <property type="protein sequence ID" value="SKA43822.1"/>
    <property type="molecule type" value="Genomic_DNA"/>
</dbReference>
<keyword evidence="5 15" id="KW-0808">Transferase</keyword>
<evidence type="ECO:0000256" key="3">
    <source>
        <dbReference type="ARBA" id="ARBA00021330"/>
    </source>
</evidence>
<dbReference type="GO" id="GO:0046872">
    <property type="term" value="F:metal ion binding"/>
    <property type="evidence" value="ECO:0007669"/>
    <property type="project" value="UniProtKB-KW"/>
</dbReference>
<dbReference type="STRING" id="634771.SAMN04488128_106263"/>
<dbReference type="CDD" id="cd02440">
    <property type="entry name" value="AdoMet_MTases"/>
    <property type="match status" value="1"/>
</dbReference>